<dbReference type="EMBL" id="BAOP01000001">
    <property type="protein sequence ID" value="GAC78008.1"/>
    <property type="molecule type" value="Genomic_DNA"/>
</dbReference>
<dbReference type="PROSITE" id="PS51118">
    <property type="entry name" value="HTH_HXLR"/>
    <property type="match status" value="1"/>
</dbReference>
<dbReference type="Pfam" id="PF01638">
    <property type="entry name" value="HxlR"/>
    <property type="match status" value="1"/>
</dbReference>
<keyword evidence="6" id="KW-1185">Reference proteome</keyword>
<comment type="caution">
    <text evidence="5">The sequence shown here is derived from an EMBL/GenBank/DDBJ whole genome shotgun (WGS) entry which is preliminary data.</text>
</comment>
<sequence length="156" mass="17781">MRRVSFVDMNCSIAQSLEVIGEWWTPLILRDALMGVTRFDEFQSRLGIARNVLSQRLDTLVEHGIFTTVQYQERPVRHEYVLTPKGRDLWQALMMLRQWGDRWYAPDGAPVEVAHTCGSVVEAELHCSECGERLHARELELRHGPGAPDGGVLPSR</sequence>
<keyword evidence="1" id="KW-0805">Transcription regulation</keyword>
<dbReference type="Proteomes" id="UP000035009">
    <property type="component" value="Unassembled WGS sequence"/>
</dbReference>
<organism evidence="5 6">
    <name type="scientific">Gordonia malaquae NBRC 108250</name>
    <dbReference type="NCBI Taxonomy" id="1223542"/>
    <lineage>
        <taxon>Bacteria</taxon>
        <taxon>Bacillati</taxon>
        <taxon>Actinomycetota</taxon>
        <taxon>Actinomycetes</taxon>
        <taxon>Mycobacteriales</taxon>
        <taxon>Gordoniaceae</taxon>
        <taxon>Gordonia</taxon>
    </lineage>
</organism>
<dbReference type="PANTHER" id="PTHR33204">
    <property type="entry name" value="TRANSCRIPTIONAL REGULATOR, MARR FAMILY"/>
    <property type="match status" value="1"/>
</dbReference>
<evidence type="ECO:0000256" key="3">
    <source>
        <dbReference type="ARBA" id="ARBA00023163"/>
    </source>
</evidence>
<keyword evidence="3" id="KW-0804">Transcription</keyword>
<dbReference type="GO" id="GO:0003677">
    <property type="term" value="F:DNA binding"/>
    <property type="evidence" value="ECO:0007669"/>
    <property type="project" value="UniProtKB-KW"/>
</dbReference>
<dbReference type="OrthoDB" id="5183359at2"/>
<dbReference type="PANTHER" id="PTHR33204:SF18">
    <property type="entry name" value="TRANSCRIPTIONAL REGULATORY PROTEIN"/>
    <property type="match status" value="1"/>
</dbReference>
<dbReference type="InterPro" id="IPR002577">
    <property type="entry name" value="HTH_HxlR"/>
</dbReference>
<dbReference type="AlphaFoldDB" id="M3V9J9"/>
<feature type="domain" description="HTH hxlR-type" evidence="4">
    <location>
        <begin position="11"/>
        <end position="108"/>
    </location>
</feature>
<keyword evidence="2" id="KW-0238">DNA-binding</keyword>
<evidence type="ECO:0000256" key="1">
    <source>
        <dbReference type="ARBA" id="ARBA00023015"/>
    </source>
</evidence>
<dbReference type="STRING" id="410332.SAMN04488550_3398"/>
<dbReference type="Gene3D" id="1.10.10.10">
    <property type="entry name" value="Winged helix-like DNA-binding domain superfamily/Winged helix DNA-binding domain"/>
    <property type="match status" value="1"/>
</dbReference>
<evidence type="ECO:0000313" key="5">
    <source>
        <dbReference type="EMBL" id="GAC78008.1"/>
    </source>
</evidence>
<evidence type="ECO:0000256" key="2">
    <source>
        <dbReference type="ARBA" id="ARBA00023125"/>
    </source>
</evidence>
<gene>
    <name evidence="5" type="ORF">GM1_001_01330</name>
</gene>
<dbReference type="RefSeq" id="WP_008375809.1">
    <property type="nucleotide sequence ID" value="NZ_BAOP01000001.1"/>
</dbReference>
<proteinExistence type="predicted"/>
<evidence type="ECO:0000313" key="6">
    <source>
        <dbReference type="Proteomes" id="UP000035009"/>
    </source>
</evidence>
<evidence type="ECO:0000259" key="4">
    <source>
        <dbReference type="PROSITE" id="PS51118"/>
    </source>
</evidence>
<dbReference type="InterPro" id="IPR036388">
    <property type="entry name" value="WH-like_DNA-bd_sf"/>
</dbReference>
<protein>
    <submittedName>
        <fullName evidence="5">Putative HxlR family transcriptional regulator</fullName>
    </submittedName>
</protein>
<accession>M3V9J9</accession>
<reference evidence="5 6" key="1">
    <citation type="submission" date="2013-02" db="EMBL/GenBank/DDBJ databases">
        <title>Whole genome shotgun sequence of Gordonia malaquae NBRC 108250.</title>
        <authorList>
            <person name="Yoshida I."/>
            <person name="Hosoyama A."/>
            <person name="Tsuchikane K."/>
            <person name="Ando Y."/>
            <person name="Baba S."/>
            <person name="Ohji S."/>
            <person name="Hamada M."/>
            <person name="Tamura T."/>
            <person name="Yamazoe A."/>
            <person name="Yamazaki S."/>
            <person name="Fujita N."/>
        </authorList>
    </citation>
    <scope>NUCLEOTIDE SEQUENCE [LARGE SCALE GENOMIC DNA]</scope>
    <source>
        <strain evidence="5 6">NBRC 108250</strain>
    </source>
</reference>
<dbReference type="eggNOG" id="COG1733">
    <property type="taxonomic scope" value="Bacteria"/>
</dbReference>
<dbReference type="InterPro" id="IPR036390">
    <property type="entry name" value="WH_DNA-bd_sf"/>
</dbReference>
<dbReference type="SUPFAM" id="SSF46785">
    <property type="entry name" value="Winged helix' DNA-binding domain"/>
    <property type="match status" value="1"/>
</dbReference>
<name>M3V9J9_GORML</name>